<keyword evidence="2" id="KW-1185">Reference proteome</keyword>
<proteinExistence type="predicted"/>
<name>A0A1I2AV07_9BACT</name>
<dbReference type="AlphaFoldDB" id="A0A1I2AV07"/>
<dbReference type="STRING" id="662367.SAMN05216167_11468"/>
<evidence type="ECO:0000313" key="2">
    <source>
        <dbReference type="Proteomes" id="UP000198598"/>
    </source>
</evidence>
<reference evidence="1 2" key="1">
    <citation type="submission" date="2016-10" db="EMBL/GenBank/DDBJ databases">
        <authorList>
            <person name="de Groot N.N."/>
        </authorList>
    </citation>
    <scope>NUCLEOTIDE SEQUENCE [LARGE SCALE GENOMIC DNA]</scope>
    <source>
        <strain evidence="1 2">DSM 26130</strain>
    </source>
</reference>
<dbReference type="Proteomes" id="UP000198598">
    <property type="component" value="Unassembled WGS sequence"/>
</dbReference>
<evidence type="ECO:0000313" key="1">
    <source>
        <dbReference type="EMBL" id="SFE46720.1"/>
    </source>
</evidence>
<gene>
    <name evidence="1" type="ORF">SAMN05216167_11468</name>
</gene>
<protein>
    <submittedName>
        <fullName evidence="1">Uncharacterized protein</fullName>
    </submittedName>
</protein>
<sequence>MTFEEYLTQKKINVDQFQQAQPVQYAEWQREFMQMHPESFTAQKKFLLNDTRRKYLVR</sequence>
<dbReference type="EMBL" id="FOLQ01000014">
    <property type="protein sequence ID" value="SFE46720.1"/>
    <property type="molecule type" value="Genomic_DNA"/>
</dbReference>
<organism evidence="1 2">
    <name type="scientific">Spirosoma endophyticum</name>
    <dbReference type="NCBI Taxonomy" id="662367"/>
    <lineage>
        <taxon>Bacteria</taxon>
        <taxon>Pseudomonadati</taxon>
        <taxon>Bacteroidota</taxon>
        <taxon>Cytophagia</taxon>
        <taxon>Cytophagales</taxon>
        <taxon>Cytophagaceae</taxon>
        <taxon>Spirosoma</taxon>
    </lineage>
</organism>
<dbReference type="RefSeq" id="WP_177236680.1">
    <property type="nucleotide sequence ID" value="NZ_FOLQ01000014.1"/>
</dbReference>
<accession>A0A1I2AV07</accession>